<dbReference type="SUPFAM" id="SSF51905">
    <property type="entry name" value="FAD/NAD(P)-binding domain"/>
    <property type="match status" value="1"/>
</dbReference>
<evidence type="ECO:0000256" key="8">
    <source>
        <dbReference type="ARBA" id="ARBA00023284"/>
    </source>
</evidence>
<keyword evidence="5" id="KW-0521">NADP</keyword>
<dbReference type="PROSITE" id="PS00076">
    <property type="entry name" value="PYRIDINE_REDOX_1"/>
    <property type="match status" value="1"/>
</dbReference>
<keyword evidence="7" id="KW-1015">Disulfide bond</keyword>
<evidence type="ECO:0000256" key="6">
    <source>
        <dbReference type="ARBA" id="ARBA00023002"/>
    </source>
</evidence>
<dbReference type="InterPro" id="IPR001100">
    <property type="entry name" value="Pyr_nuc-diS_OxRdtase"/>
</dbReference>
<dbReference type="InterPro" id="IPR023753">
    <property type="entry name" value="FAD/NAD-binding_dom"/>
</dbReference>
<dbReference type="Proteomes" id="UP001239462">
    <property type="component" value="Unassembled WGS sequence"/>
</dbReference>
<keyword evidence="13" id="KW-1185">Reference proteome</keyword>
<dbReference type="InterPro" id="IPR004099">
    <property type="entry name" value="Pyr_nucl-diS_OxRdtase_dimer"/>
</dbReference>
<dbReference type="Gene3D" id="3.30.390.30">
    <property type="match status" value="1"/>
</dbReference>
<dbReference type="SUPFAM" id="SSF55424">
    <property type="entry name" value="FAD/NAD-linked reductases, dimerisation (C-terminal) domain"/>
    <property type="match status" value="1"/>
</dbReference>
<dbReference type="PANTHER" id="PTHR43014">
    <property type="entry name" value="MERCURIC REDUCTASE"/>
    <property type="match status" value="1"/>
</dbReference>
<dbReference type="PIRSF" id="PIRSF000350">
    <property type="entry name" value="Mercury_reductase_MerA"/>
    <property type="match status" value="1"/>
</dbReference>
<reference evidence="12 13" key="1">
    <citation type="submission" date="2023-06" db="EMBL/GenBank/DDBJ databases">
        <title>Roseiconus lacunae JC819 isolated from Gulf of Mannar region, Tamil Nadu.</title>
        <authorList>
            <person name="Pk S."/>
            <person name="Ch S."/>
            <person name="Ch V.R."/>
        </authorList>
    </citation>
    <scope>NUCLEOTIDE SEQUENCE [LARGE SCALE GENOMIC DNA]</scope>
    <source>
        <strain evidence="12 13">JC819</strain>
    </source>
</reference>
<dbReference type="PRINTS" id="PR00368">
    <property type="entry name" value="FADPNR"/>
</dbReference>
<comment type="similarity">
    <text evidence="2 9">Belongs to the class-I pyridine nucleotide-disulfide oxidoreductase family.</text>
</comment>
<organism evidence="12 13">
    <name type="scientific">Roseiconus lacunae</name>
    <dbReference type="NCBI Taxonomy" id="2605694"/>
    <lineage>
        <taxon>Bacteria</taxon>
        <taxon>Pseudomonadati</taxon>
        <taxon>Planctomycetota</taxon>
        <taxon>Planctomycetia</taxon>
        <taxon>Pirellulales</taxon>
        <taxon>Pirellulaceae</taxon>
        <taxon>Roseiconus</taxon>
    </lineage>
</organism>
<dbReference type="InterPro" id="IPR012999">
    <property type="entry name" value="Pyr_OxRdtase_I_AS"/>
</dbReference>
<feature type="domain" description="FAD/NAD(P)-binding" evidence="11">
    <location>
        <begin position="39"/>
        <end position="360"/>
    </location>
</feature>
<evidence type="ECO:0000256" key="5">
    <source>
        <dbReference type="ARBA" id="ARBA00022857"/>
    </source>
</evidence>
<dbReference type="EMBL" id="JASZZN010000023">
    <property type="protein sequence ID" value="MDM4018572.1"/>
    <property type="molecule type" value="Genomic_DNA"/>
</dbReference>
<keyword evidence="6 9" id="KW-0560">Oxidoreductase</keyword>
<evidence type="ECO:0000256" key="1">
    <source>
        <dbReference type="ARBA" id="ARBA00001974"/>
    </source>
</evidence>
<proteinExistence type="inferred from homology"/>
<dbReference type="InterPro" id="IPR036188">
    <property type="entry name" value="FAD/NAD-bd_sf"/>
</dbReference>
<comment type="cofactor">
    <cofactor evidence="1">
        <name>FAD</name>
        <dbReference type="ChEBI" id="CHEBI:57692"/>
    </cofactor>
</comment>
<dbReference type="NCBIfam" id="NF004991">
    <property type="entry name" value="PRK06370.1-3"/>
    <property type="match status" value="1"/>
</dbReference>
<evidence type="ECO:0000256" key="9">
    <source>
        <dbReference type="RuleBase" id="RU003691"/>
    </source>
</evidence>
<sequence length="520" mass="56336">MNKAPHPIPALQPLDEYNQSLQSNVHPKDWTNPQSAEPYQLVVIGAGTAGLVTAAGAAGLGARVALIERSLMGGDCLNVGCVPSKAIIRSARVAASVSRAHQYGIDSGGDIQIDFSTVMRRMRRLRWQISPHDSAKRFSELGVDVYLGQATFTGGQSIQVTNDNEPPQTLQFRKAVIATGAQAVAPNIPGLDSVNYLTNETLFSITELPRRLGIIGAGPIGCEMAQAMARLGSQVVLIDRNDRVLPREDSDASEILRRGFEAEGIDLKLGAKNLSVRQSVEGIQFEFDSESRHNVITVDRLLVAAGRAPNIDGLGLDQVGVNHDERGVEVNDHLQTTNPNVYAAGDICSKLKFTHVADFQARIVIQNALFALGPIGRKRVSDLIVPRVTYTSPEVAQVGRSPNQSNPSETDLQTFTQSMSTVDRAILDGQDEGFVRVHVRQGTDRIVGATIVAENAGDLINEITMAMNSKIGLSRIASVIHPYPTQADAIRKLGDQFNRTKLTPLNQRLLRVLMKLNVGR</sequence>
<keyword evidence="3 9" id="KW-0285">Flavoprotein</keyword>
<accession>A0ABT7PQ03</accession>
<name>A0ABT7PQ03_9BACT</name>
<keyword evidence="8 9" id="KW-0676">Redox-active center</keyword>
<evidence type="ECO:0000256" key="3">
    <source>
        <dbReference type="ARBA" id="ARBA00022630"/>
    </source>
</evidence>
<dbReference type="InterPro" id="IPR016156">
    <property type="entry name" value="FAD/NAD-linked_Rdtase_dimer_sf"/>
</dbReference>
<evidence type="ECO:0000256" key="2">
    <source>
        <dbReference type="ARBA" id="ARBA00007532"/>
    </source>
</evidence>
<dbReference type="PRINTS" id="PR00411">
    <property type="entry name" value="PNDRDTASEI"/>
</dbReference>
<comment type="caution">
    <text evidence="12">The sequence shown here is derived from an EMBL/GenBank/DDBJ whole genome shotgun (WGS) entry which is preliminary data.</text>
</comment>
<evidence type="ECO:0000256" key="7">
    <source>
        <dbReference type="ARBA" id="ARBA00023157"/>
    </source>
</evidence>
<feature type="domain" description="Pyridine nucleotide-disulphide oxidoreductase dimerisation" evidence="10">
    <location>
        <begin position="385"/>
        <end position="492"/>
    </location>
</feature>
<dbReference type="Pfam" id="PF07992">
    <property type="entry name" value="Pyr_redox_2"/>
    <property type="match status" value="1"/>
</dbReference>
<evidence type="ECO:0000259" key="11">
    <source>
        <dbReference type="Pfam" id="PF07992"/>
    </source>
</evidence>
<dbReference type="RefSeq" id="WP_289166445.1">
    <property type="nucleotide sequence ID" value="NZ_JASZZN010000023.1"/>
</dbReference>
<gene>
    <name evidence="12" type="ORF">QTN89_24180</name>
</gene>
<dbReference type="Pfam" id="PF02852">
    <property type="entry name" value="Pyr_redox_dim"/>
    <property type="match status" value="1"/>
</dbReference>
<evidence type="ECO:0000259" key="10">
    <source>
        <dbReference type="Pfam" id="PF02852"/>
    </source>
</evidence>
<dbReference type="PANTHER" id="PTHR43014:SF2">
    <property type="entry name" value="MERCURIC REDUCTASE"/>
    <property type="match status" value="1"/>
</dbReference>
<evidence type="ECO:0000256" key="4">
    <source>
        <dbReference type="ARBA" id="ARBA00022827"/>
    </source>
</evidence>
<protein>
    <submittedName>
        <fullName evidence="12">Mercuric reductase</fullName>
    </submittedName>
</protein>
<dbReference type="Gene3D" id="3.50.50.60">
    <property type="entry name" value="FAD/NAD(P)-binding domain"/>
    <property type="match status" value="2"/>
</dbReference>
<evidence type="ECO:0000313" key="13">
    <source>
        <dbReference type="Proteomes" id="UP001239462"/>
    </source>
</evidence>
<keyword evidence="4 9" id="KW-0274">FAD</keyword>
<evidence type="ECO:0000313" key="12">
    <source>
        <dbReference type="EMBL" id="MDM4018572.1"/>
    </source>
</evidence>